<comment type="catalytic activity">
    <reaction evidence="1 8">
        <text>Release of an N-terminal amino acid, Xaa-|-Yaa-, in which Xaa is preferably Leu, but may be other amino acids including Pro although not Arg or Lys, and Yaa may be Pro. Amino acid amides and methyl esters are also readily hydrolyzed, but rates on arylamides are exceedingly low.</text>
        <dbReference type="EC" id="3.4.11.1"/>
    </reaction>
</comment>
<evidence type="ECO:0000313" key="10">
    <source>
        <dbReference type="EMBL" id="ADQ18235.1"/>
    </source>
</evidence>
<name>E4RZ16_LEAB4</name>
<reference key="1">
    <citation type="submission" date="2010-11" db="EMBL/GenBank/DDBJ databases">
        <title>The complete genome of Leadbetterella byssophila DSM 17132.</title>
        <authorList>
            <consortium name="US DOE Joint Genome Institute (JGI-PGF)"/>
            <person name="Lucas S."/>
            <person name="Copeland A."/>
            <person name="Lapidus A."/>
            <person name="Glavina del Rio T."/>
            <person name="Dalin E."/>
            <person name="Tice H."/>
            <person name="Bruce D."/>
            <person name="Goodwin L."/>
            <person name="Pitluck S."/>
            <person name="Kyrpides N."/>
            <person name="Mavromatis K."/>
            <person name="Ivanova N."/>
            <person name="Teshima H."/>
            <person name="Brettin T."/>
            <person name="Detter J.C."/>
            <person name="Han C."/>
            <person name="Tapia R."/>
            <person name="Land M."/>
            <person name="Hauser L."/>
            <person name="Markowitz V."/>
            <person name="Cheng J.-F."/>
            <person name="Hugenholtz P."/>
            <person name="Woyke T."/>
            <person name="Wu D."/>
            <person name="Tindall B."/>
            <person name="Pomrenke H.G."/>
            <person name="Brambilla E."/>
            <person name="Klenk H.-P."/>
            <person name="Eisen J.A."/>
        </authorList>
    </citation>
    <scope>NUCLEOTIDE SEQUENCE [LARGE SCALE GENOMIC DNA]</scope>
    <source>
        <strain>DSM 17132</strain>
    </source>
</reference>
<feature type="binding site" evidence="8">
    <location>
        <position position="220"/>
    </location>
    <ligand>
        <name>Mn(2+)</name>
        <dbReference type="ChEBI" id="CHEBI:29035"/>
        <label>1</label>
    </ligand>
</feature>
<comment type="catalytic activity">
    <reaction evidence="2 8">
        <text>Release of an N-terminal amino acid, preferentially leucine, but not glutamic or aspartic acids.</text>
        <dbReference type="EC" id="3.4.11.10"/>
    </reaction>
</comment>
<protein>
    <recommendedName>
        <fullName evidence="8">Probable cytosol aminopeptidase</fullName>
        <ecNumber evidence="8">3.4.11.1</ecNumber>
    </recommendedName>
    <alternativeName>
        <fullName evidence="8">Leucine aminopeptidase</fullName>
        <shortName evidence="8">LAP</shortName>
        <ecNumber evidence="8">3.4.11.10</ecNumber>
    </alternativeName>
    <alternativeName>
        <fullName evidence="8">Leucyl aminopeptidase</fullName>
    </alternativeName>
</protein>
<keyword evidence="8" id="KW-0479">Metal-binding</keyword>
<feature type="active site" evidence="8">
    <location>
        <position position="227"/>
    </location>
</feature>
<feature type="binding site" evidence="8">
    <location>
        <position position="299"/>
    </location>
    <ligand>
        <name>Mn(2+)</name>
        <dbReference type="ChEBI" id="CHEBI:29035"/>
        <label>1</label>
    </ligand>
</feature>
<dbReference type="GO" id="GO:0030145">
    <property type="term" value="F:manganese ion binding"/>
    <property type="evidence" value="ECO:0007669"/>
    <property type="project" value="UniProtKB-UniRule"/>
</dbReference>
<dbReference type="EC" id="3.4.11.1" evidence="8"/>
<gene>
    <name evidence="8" type="primary">pepA</name>
    <name evidence="10" type="ordered locus">Lbys_2573</name>
</gene>
<comment type="function">
    <text evidence="8">Presumably involved in the processing and regular turnover of intracellular proteins. Catalyzes the removal of unsubstituted N-terminal amino acids from various peptides.</text>
</comment>
<dbReference type="GO" id="GO:0005737">
    <property type="term" value="C:cytoplasm"/>
    <property type="evidence" value="ECO:0007669"/>
    <property type="project" value="UniProtKB-SubCell"/>
</dbReference>
<evidence type="ECO:0000256" key="2">
    <source>
        <dbReference type="ARBA" id="ARBA00000967"/>
    </source>
</evidence>
<dbReference type="InterPro" id="IPR000819">
    <property type="entry name" value="Peptidase_M17_C"/>
</dbReference>
<dbReference type="GO" id="GO:0006508">
    <property type="term" value="P:proteolysis"/>
    <property type="evidence" value="ECO:0007669"/>
    <property type="project" value="UniProtKB-KW"/>
</dbReference>
<feature type="binding site" evidence="8">
    <location>
        <position position="297"/>
    </location>
    <ligand>
        <name>Mn(2+)</name>
        <dbReference type="ChEBI" id="CHEBI:29035"/>
        <label>1</label>
    </ligand>
</feature>
<evidence type="ECO:0000256" key="6">
    <source>
        <dbReference type="ARBA" id="ARBA00022801"/>
    </source>
</evidence>
<comment type="similarity">
    <text evidence="3 8">Belongs to the peptidase M17 family.</text>
</comment>
<dbReference type="GO" id="GO:0070006">
    <property type="term" value="F:metalloaminopeptidase activity"/>
    <property type="evidence" value="ECO:0007669"/>
    <property type="project" value="InterPro"/>
</dbReference>
<dbReference type="PANTHER" id="PTHR11963:SF23">
    <property type="entry name" value="CYTOSOL AMINOPEPTIDASE"/>
    <property type="match status" value="1"/>
</dbReference>
<dbReference type="EMBL" id="CP002305">
    <property type="protein sequence ID" value="ADQ18235.1"/>
    <property type="molecule type" value="Genomic_DNA"/>
</dbReference>
<proteinExistence type="inferred from homology"/>
<feature type="binding site" evidence="8">
    <location>
        <position position="220"/>
    </location>
    <ligand>
        <name>Mn(2+)</name>
        <dbReference type="ChEBI" id="CHEBI:29035"/>
        <label>2</label>
    </ligand>
</feature>
<dbReference type="STRING" id="649349.Lbys_2573"/>
<keyword evidence="6 8" id="KW-0378">Hydrolase</keyword>
<feature type="active site" evidence="8">
    <location>
        <position position="301"/>
    </location>
</feature>
<accession>E4RZ16</accession>
<dbReference type="Proteomes" id="UP000007435">
    <property type="component" value="Chromosome"/>
</dbReference>
<evidence type="ECO:0000256" key="8">
    <source>
        <dbReference type="HAMAP-Rule" id="MF_00181"/>
    </source>
</evidence>
<keyword evidence="11" id="KW-1185">Reference proteome</keyword>
<dbReference type="eggNOG" id="COG0260">
    <property type="taxonomic scope" value="Bacteria"/>
</dbReference>
<dbReference type="EC" id="3.4.11.10" evidence="8"/>
<keyword evidence="4 8" id="KW-0031">Aminopeptidase</keyword>
<evidence type="ECO:0000256" key="3">
    <source>
        <dbReference type="ARBA" id="ARBA00009528"/>
    </source>
</evidence>
<dbReference type="Pfam" id="PF00883">
    <property type="entry name" value="Peptidase_M17"/>
    <property type="match status" value="1"/>
</dbReference>
<dbReference type="OrthoDB" id="9809354at2"/>
<keyword evidence="5 8" id="KW-0645">Protease</keyword>
<evidence type="ECO:0000256" key="4">
    <source>
        <dbReference type="ARBA" id="ARBA00022438"/>
    </source>
</evidence>
<feature type="binding site" evidence="8">
    <location>
        <position position="299"/>
    </location>
    <ligand>
        <name>Mn(2+)</name>
        <dbReference type="ChEBI" id="CHEBI:29035"/>
        <label>2</label>
    </ligand>
</feature>
<dbReference type="InterPro" id="IPR043472">
    <property type="entry name" value="Macro_dom-like"/>
</dbReference>
<dbReference type="RefSeq" id="WP_013409273.1">
    <property type="nucleotide sequence ID" value="NC_014655.1"/>
</dbReference>
<evidence type="ECO:0000313" key="11">
    <source>
        <dbReference type="Proteomes" id="UP000007435"/>
    </source>
</evidence>
<dbReference type="InterPro" id="IPR023042">
    <property type="entry name" value="Peptidase_M17_leu_NH2_pept"/>
</dbReference>
<sequence>MNYLYPVFNTTSLSSFDSPYLEGFKGKTGEVAFFIDGEANRHYFLGLGDPKHHLEVIQTVRSFIFKQKENLSTGVKIKFLGGQEYLSDIVQGAYLSDYSIGYLKGEQSEFPSIEFEADASDVERGQHFARAIKRIMRWGDAPGNHKTPQKLAEWIKASGEENGFQVEVFDKTACENLGMHALLGVGRGSRENPPVFCVLKYTHPEATKTVGLVGKGVTFDTGGVSLKPGDNMNYMKSDMGGAAAVAGTLEVAARLGLKINLIGAIPITENCIDSYAIKPGDVISSYSGKTIEVINTDAEGRLILADALSYITDKYHTDVLIDLATLTGNAIMALGYKAAALISPNDELAQSLFHAGLKTGEKVWRMPHWDEYKDALKSDIADLKNLAGSPIGGAINAGKFLQEFIREHQAWAHLDIAGTAFMDSEFGSMKSATGFGVRLLVEYLESQGA</sequence>
<keyword evidence="7 8" id="KW-0464">Manganese</keyword>
<dbReference type="AlphaFoldDB" id="E4RZ16"/>
<evidence type="ECO:0000256" key="7">
    <source>
        <dbReference type="ARBA" id="ARBA00023211"/>
    </source>
</evidence>
<dbReference type="HAMAP" id="MF_00181">
    <property type="entry name" value="Cytosol_peptidase_M17"/>
    <property type="match status" value="1"/>
</dbReference>
<dbReference type="SUPFAM" id="SSF52949">
    <property type="entry name" value="Macro domain-like"/>
    <property type="match status" value="1"/>
</dbReference>
<evidence type="ECO:0000256" key="5">
    <source>
        <dbReference type="ARBA" id="ARBA00022670"/>
    </source>
</evidence>
<feature type="binding site" evidence="8">
    <location>
        <position position="215"/>
    </location>
    <ligand>
        <name>Mn(2+)</name>
        <dbReference type="ChEBI" id="CHEBI:29035"/>
        <label>2</label>
    </ligand>
</feature>
<dbReference type="Gene3D" id="3.40.630.10">
    <property type="entry name" value="Zn peptidases"/>
    <property type="match status" value="1"/>
</dbReference>
<evidence type="ECO:0000259" key="9">
    <source>
        <dbReference type="PROSITE" id="PS00631"/>
    </source>
</evidence>
<dbReference type="PANTHER" id="PTHR11963">
    <property type="entry name" value="LEUCINE AMINOPEPTIDASE-RELATED"/>
    <property type="match status" value="1"/>
</dbReference>
<organism evidence="10 11">
    <name type="scientific">Leadbetterella byssophila (strain DSM 17132 / JCM 16389 / KACC 11308 / NBRC 106382 / 4M15)</name>
    <dbReference type="NCBI Taxonomy" id="649349"/>
    <lineage>
        <taxon>Bacteria</taxon>
        <taxon>Pseudomonadati</taxon>
        <taxon>Bacteroidota</taxon>
        <taxon>Cytophagia</taxon>
        <taxon>Cytophagales</taxon>
        <taxon>Leadbetterellaceae</taxon>
        <taxon>Leadbetterella</taxon>
    </lineage>
</organism>
<dbReference type="PRINTS" id="PR00481">
    <property type="entry name" value="LAMNOPPTDASE"/>
</dbReference>
<dbReference type="CDD" id="cd00433">
    <property type="entry name" value="Peptidase_M17"/>
    <property type="match status" value="1"/>
</dbReference>
<keyword evidence="8" id="KW-0963">Cytoplasm</keyword>
<dbReference type="PROSITE" id="PS00631">
    <property type="entry name" value="CYTOSOL_AP"/>
    <property type="match status" value="1"/>
</dbReference>
<evidence type="ECO:0000256" key="1">
    <source>
        <dbReference type="ARBA" id="ARBA00000135"/>
    </source>
</evidence>
<dbReference type="KEGG" id="lby:Lbys_2573"/>
<comment type="subcellular location">
    <subcellularLocation>
        <location evidence="8">Cytoplasm</location>
    </subcellularLocation>
</comment>
<comment type="cofactor">
    <cofactor evidence="8">
        <name>Mn(2+)</name>
        <dbReference type="ChEBI" id="CHEBI:29035"/>
    </cofactor>
    <text evidence="8">Binds 2 manganese ions per subunit.</text>
</comment>
<dbReference type="SUPFAM" id="SSF53187">
    <property type="entry name" value="Zn-dependent exopeptidases"/>
    <property type="match status" value="1"/>
</dbReference>
<feature type="domain" description="Cytosol aminopeptidase" evidence="9">
    <location>
        <begin position="295"/>
        <end position="302"/>
    </location>
</feature>
<dbReference type="InterPro" id="IPR011356">
    <property type="entry name" value="Leucine_aapep/pepB"/>
</dbReference>
<dbReference type="HOGENOM" id="CLU_013734_2_2_10"/>
<feature type="binding site" evidence="8">
    <location>
        <position position="238"/>
    </location>
    <ligand>
        <name>Mn(2+)</name>
        <dbReference type="ChEBI" id="CHEBI:29035"/>
        <label>2</label>
    </ligand>
</feature>
<reference evidence="10 11" key="2">
    <citation type="journal article" date="2011" name="Stand. Genomic Sci.">
        <title>Complete genome sequence of Leadbetterella byssophila type strain (4M15).</title>
        <authorList>
            <person name="Abt B."/>
            <person name="Teshima H."/>
            <person name="Lucas S."/>
            <person name="Lapidus A."/>
            <person name="Del Rio T.G."/>
            <person name="Nolan M."/>
            <person name="Tice H."/>
            <person name="Cheng J.F."/>
            <person name="Pitluck S."/>
            <person name="Liolios K."/>
            <person name="Pagani I."/>
            <person name="Ivanova N."/>
            <person name="Mavromatis K."/>
            <person name="Pati A."/>
            <person name="Tapia R."/>
            <person name="Han C."/>
            <person name="Goodwin L."/>
            <person name="Chen A."/>
            <person name="Palaniappan K."/>
            <person name="Land M."/>
            <person name="Hauser L."/>
            <person name="Chang Y.J."/>
            <person name="Jeffries C.D."/>
            <person name="Rohde M."/>
            <person name="Goker M."/>
            <person name="Tindall B.J."/>
            <person name="Detter J.C."/>
            <person name="Woyke T."/>
            <person name="Bristow J."/>
            <person name="Eisen J.A."/>
            <person name="Markowitz V."/>
            <person name="Hugenholtz P."/>
            <person name="Klenk H.P."/>
            <person name="Kyrpides N.C."/>
        </authorList>
    </citation>
    <scope>NUCLEOTIDE SEQUENCE [LARGE SCALE GENOMIC DNA]</scope>
    <source>
        <strain evidence="11">DSM 17132 / JCM 16389 / KACC 11308 / NBRC 106382 / 4M15</strain>
    </source>
</reference>